<feature type="region of interest" description="Disordered" evidence="1">
    <location>
        <begin position="56"/>
        <end position="97"/>
    </location>
</feature>
<evidence type="ECO:0000313" key="4">
    <source>
        <dbReference type="Proteomes" id="UP000593567"/>
    </source>
</evidence>
<sequence>MDPITLAIGVAVTLAIGAAVALVSMFGFGGETEYEQQIARQKEILLDESKVKSADKKKVKTEKKKKVTGKSKAEGGELVSSSDMDVDSGKEEVDGASSDALNHPILSMILTL</sequence>
<feature type="transmembrane region" description="Helical" evidence="2">
    <location>
        <begin position="6"/>
        <end position="28"/>
    </location>
</feature>
<keyword evidence="4" id="KW-1185">Reference proteome</keyword>
<keyword evidence="2" id="KW-0472">Membrane</keyword>
<dbReference type="AlphaFoldDB" id="A0A7J7JDX0"/>
<accession>A0A7J7JDX0</accession>
<keyword evidence="2" id="KW-0812">Transmembrane</keyword>
<dbReference type="EMBL" id="VXIV02002583">
    <property type="protein sequence ID" value="KAF6024420.1"/>
    <property type="molecule type" value="Genomic_DNA"/>
</dbReference>
<evidence type="ECO:0000256" key="2">
    <source>
        <dbReference type="SAM" id="Phobius"/>
    </source>
</evidence>
<comment type="caution">
    <text evidence="3">The sequence shown here is derived from an EMBL/GenBank/DDBJ whole genome shotgun (WGS) entry which is preliminary data.</text>
</comment>
<organism evidence="3 4">
    <name type="scientific">Bugula neritina</name>
    <name type="common">Brown bryozoan</name>
    <name type="synonym">Sertularia neritina</name>
    <dbReference type="NCBI Taxonomy" id="10212"/>
    <lineage>
        <taxon>Eukaryota</taxon>
        <taxon>Metazoa</taxon>
        <taxon>Spiralia</taxon>
        <taxon>Lophotrochozoa</taxon>
        <taxon>Bryozoa</taxon>
        <taxon>Gymnolaemata</taxon>
        <taxon>Cheilostomatida</taxon>
        <taxon>Flustrina</taxon>
        <taxon>Buguloidea</taxon>
        <taxon>Bugulidae</taxon>
        <taxon>Bugula</taxon>
    </lineage>
</organism>
<keyword evidence="2" id="KW-1133">Transmembrane helix</keyword>
<protein>
    <submittedName>
        <fullName evidence="3">Uncharacterized protein</fullName>
    </submittedName>
</protein>
<gene>
    <name evidence="3" type="ORF">EB796_017274</name>
</gene>
<name>A0A7J7JDX0_BUGNE</name>
<evidence type="ECO:0000313" key="3">
    <source>
        <dbReference type="EMBL" id="KAF6024420.1"/>
    </source>
</evidence>
<evidence type="ECO:0000256" key="1">
    <source>
        <dbReference type="SAM" id="MobiDB-lite"/>
    </source>
</evidence>
<proteinExistence type="predicted"/>
<reference evidence="3" key="1">
    <citation type="submission" date="2020-06" db="EMBL/GenBank/DDBJ databases">
        <title>Draft genome of Bugula neritina, a colonial animal packing powerful symbionts and potential medicines.</title>
        <authorList>
            <person name="Rayko M."/>
        </authorList>
    </citation>
    <scope>NUCLEOTIDE SEQUENCE [LARGE SCALE GENOMIC DNA]</scope>
    <source>
        <strain evidence="3">Kwan_BN1</strain>
    </source>
</reference>
<feature type="compositionally biased region" description="Basic residues" evidence="1">
    <location>
        <begin position="57"/>
        <end position="69"/>
    </location>
</feature>
<dbReference type="Proteomes" id="UP000593567">
    <property type="component" value="Unassembled WGS sequence"/>
</dbReference>